<organism evidence="1 2">
    <name type="scientific">Archaeoglobus sulfaticallidus PM70-1</name>
    <dbReference type="NCBI Taxonomy" id="387631"/>
    <lineage>
        <taxon>Archaea</taxon>
        <taxon>Methanobacteriati</taxon>
        <taxon>Methanobacteriota</taxon>
        <taxon>Archaeoglobi</taxon>
        <taxon>Archaeoglobales</taxon>
        <taxon>Archaeoglobaceae</taxon>
        <taxon>Archaeoglobus</taxon>
    </lineage>
</organism>
<proteinExistence type="predicted"/>
<reference evidence="1 2" key="1">
    <citation type="journal article" date="2013" name="Genome Announc.">
        <title>Complete Genome Sequence of the Thermophilic and Facultatively Chemolithoautotrophic Sulfate Reducer Archaeoglobus sulfaticallidus Strain PM70-1T.</title>
        <authorList>
            <person name="Stokke R."/>
            <person name="Hocking W.P."/>
            <person name="Steinsbu B.O."/>
            <person name="Steen I.H."/>
        </authorList>
    </citation>
    <scope>NUCLEOTIDE SEQUENCE [LARGE SCALE GENOMIC DNA]</scope>
    <source>
        <strain evidence="1">PM70-1</strain>
    </source>
</reference>
<accession>N0BD20</accession>
<dbReference type="AlphaFoldDB" id="N0BD20"/>
<dbReference type="HOGENOM" id="CLU_1976437_0_0_2"/>
<dbReference type="GeneID" id="15393151"/>
<evidence type="ECO:0000313" key="1">
    <source>
        <dbReference type="EMBL" id="AGK61499.1"/>
    </source>
</evidence>
<evidence type="ECO:0000313" key="2">
    <source>
        <dbReference type="Proteomes" id="UP000013307"/>
    </source>
</evidence>
<dbReference type="KEGG" id="ast:Asulf_01516"/>
<dbReference type="EMBL" id="CP005290">
    <property type="protein sequence ID" value="AGK61499.1"/>
    <property type="molecule type" value="Genomic_DNA"/>
</dbReference>
<dbReference type="STRING" id="387631.Asulf_01516"/>
<protein>
    <submittedName>
        <fullName evidence="1">Uncharacterized protein</fullName>
    </submittedName>
</protein>
<dbReference type="eggNOG" id="ENOG502N58M">
    <property type="taxonomic scope" value="Archaea"/>
</dbReference>
<keyword evidence="2" id="KW-1185">Reference proteome</keyword>
<dbReference type="RefSeq" id="WP_015591097.1">
    <property type="nucleotide sequence ID" value="NC_021169.1"/>
</dbReference>
<gene>
    <name evidence="1" type="ORF">Asulf_01516</name>
</gene>
<name>N0BD20_9EURY</name>
<sequence length="144" mass="16634">MSFPTVNDVREKLGDAYSTDPADPIIQSFLDRRIAQIKELTGRDFTGSVPETIFLWVLNYTCIDVLVNDLTGNDSADALDYEIGELRESKDENVKLKLTVIETLKEAADLSLKQYFMQQRNYYDYVSEVDEEYQRSLIFRRSSP</sequence>
<dbReference type="Proteomes" id="UP000013307">
    <property type="component" value="Chromosome"/>
</dbReference>